<evidence type="ECO:0000313" key="12">
    <source>
        <dbReference type="Proteomes" id="UP000653674"/>
    </source>
</evidence>
<name>A0A8J3PNU5_9ACTN</name>
<keyword evidence="12" id="KW-1185">Reference proteome</keyword>
<feature type="domain" description="ABC transmembrane type-1" evidence="10">
    <location>
        <begin position="88"/>
        <end position="303"/>
    </location>
</feature>
<evidence type="ECO:0000256" key="2">
    <source>
        <dbReference type="ARBA" id="ARBA00007069"/>
    </source>
</evidence>
<dbReference type="PANTHER" id="PTHR42929">
    <property type="entry name" value="INNER MEMBRANE ABC TRANSPORTER PERMEASE PROTEIN YDCU-RELATED-RELATED"/>
    <property type="match status" value="1"/>
</dbReference>
<evidence type="ECO:0000256" key="4">
    <source>
        <dbReference type="ARBA" id="ARBA00022475"/>
    </source>
</evidence>
<comment type="similarity">
    <text evidence="2">Belongs to the binding-protein-dependent transport system permease family. CysTW subfamily.</text>
</comment>
<feature type="transmembrane region" description="Helical" evidence="8">
    <location>
        <begin position="92"/>
        <end position="114"/>
    </location>
</feature>
<dbReference type="EMBL" id="BONU01000028">
    <property type="protein sequence ID" value="GIG75243.1"/>
    <property type="molecule type" value="Genomic_DNA"/>
</dbReference>
<dbReference type="PROSITE" id="PS50928">
    <property type="entry name" value="ABC_TM1"/>
    <property type="match status" value="1"/>
</dbReference>
<dbReference type="SUPFAM" id="SSF161098">
    <property type="entry name" value="MetI-like"/>
    <property type="match status" value="1"/>
</dbReference>
<dbReference type="RefSeq" id="WP_168079407.1">
    <property type="nucleotide sequence ID" value="NZ_BAAAQJ010000010.1"/>
</dbReference>
<evidence type="ECO:0000256" key="7">
    <source>
        <dbReference type="ARBA" id="ARBA00023136"/>
    </source>
</evidence>
<keyword evidence="7 8" id="KW-0472">Membrane</keyword>
<evidence type="ECO:0000313" key="11">
    <source>
        <dbReference type="EMBL" id="GIG75243.1"/>
    </source>
</evidence>
<keyword evidence="3 8" id="KW-0813">Transport</keyword>
<comment type="subcellular location">
    <subcellularLocation>
        <location evidence="1 8">Cell membrane</location>
        <topology evidence="1 8">Multi-pass membrane protein</topology>
    </subcellularLocation>
</comment>
<evidence type="ECO:0000256" key="3">
    <source>
        <dbReference type="ARBA" id="ARBA00022448"/>
    </source>
</evidence>
<sequence>MPTVAQRSAEPASNPAPAGRGRLSRGAVNRSIARSSSLLGVVPFFAFVTVFLAIPTLVVAIGAFAGDDGRPTLANLAALANGYIIDAFVRSILLSAVTAVIGAVLGALLAYALVTAKEGGLLRRVVTAASGVLAQFGGVTLAFAFMATIGLSGFVTVFLRDNLGIDIYSGGVWLFEMPGLVLVYTYFQVPLMVIVFLPALDGIRPQWREATESLGGSTWQYWRRVAGPLLAPAFLGSTLLLFANAFSAYATAAALVSQGNLIVPLQIRTALTSDVVLGQQNLGKAMALGMVVVVAVVMGLYALLQRRTARWLG</sequence>
<accession>A0A8J3PNU5</accession>
<dbReference type="Pfam" id="PF00528">
    <property type="entry name" value="BPD_transp_1"/>
    <property type="match status" value="1"/>
</dbReference>
<dbReference type="InterPro" id="IPR035906">
    <property type="entry name" value="MetI-like_sf"/>
</dbReference>
<dbReference type="Proteomes" id="UP000653674">
    <property type="component" value="Unassembled WGS sequence"/>
</dbReference>
<dbReference type="InterPro" id="IPR000515">
    <property type="entry name" value="MetI-like"/>
</dbReference>
<organism evidence="11 12">
    <name type="scientific">Planosporangium flavigriseum</name>
    <dbReference type="NCBI Taxonomy" id="373681"/>
    <lineage>
        <taxon>Bacteria</taxon>
        <taxon>Bacillati</taxon>
        <taxon>Actinomycetota</taxon>
        <taxon>Actinomycetes</taxon>
        <taxon>Micromonosporales</taxon>
        <taxon>Micromonosporaceae</taxon>
        <taxon>Planosporangium</taxon>
    </lineage>
</organism>
<proteinExistence type="inferred from homology"/>
<dbReference type="PANTHER" id="PTHR42929:SF1">
    <property type="entry name" value="INNER MEMBRANE ABC TRANSPORTER PERMEASE PROTEIN YDCU-RELATED"/>
    <property type="match status" value="1"/>
</dbReference>
<evidence type="ECO:0000256" key="5">
    <source>
        <dbReference type="ARBA" id="ARBA00022692"/>
    </source>
</evidence>
<evidence type="ECO:0000256" key="9">
    <source>
        <dbReference type="SAM" id="MobiDB-lite"/>
    </source>
</evidence>
<dbReference type="GO" id="GO:0005886">
    <property type="term" value="C:plasma membrane"/>
    <property type="evidence" value="ECO:0007669"/>
    <property type="project" value="UniProtKB-SubCell"/>
</dbReference>
<evidence type="ECO:0000256" key="8">
    <source>
        <dbReference type="RuleBase" id="RU363032"/>
    </source>
</evidence>
<keyword evidence="4" id="KW-1003">Cell membrane</keyword>
<keyword evidence="6 8" id="KW-1133">Transmembrane helix</keyword>
<gene>
    <name evidence="11" type="ORF">Pfl04_36470</name>
</gene>
<feature type="transmembrane region" description="Helical" evidence="8">
    <location>
        <begin position="179"/>
        <end position="200"/>
    </location>
</feature>
<keyword evidence="5 8" id="KW-0812">Transmembrane</keyword>
<feature type="transmembrane region" description="Helical" evidence="8">
    <location>
        <begin position="126"/>
        <end position="159"/>
    </location>
</feature>
<evidence type="ECO:0000259" key="10">
    <source>
        <dbReference type="PROSITE" id="PS50928"/>
    </source>
</evidence>
<evidence type="ECO:0000256" key="6">
    <source>
        <dbReference type="ARBA" id="ARBA00022989"/>
    </source>
</evidence>
<feature type="transmembrane region" description="Helical" evidence="8">
    <location>
        <begin position="38"/>
        <end position="65"/>
    </location>
</feature>
<feature type="region of interest" description="Disordered" evidence="9">
    <location>
        <begin position="1"/>
        <end position="23"/>
    </location>
</feature>
<dbReference type="Gene3D" id="1.10.3720.10">
    <property type="entry name" value="MetI-like"/>
    <property type="match status" value="1"/>
</dbReference>
<feature type="transmembrane region" description="Helical" evidence="8">
    <location>
        <begin position="285"/>
        <end position="304"/>
    </location>
</feature>
<dbReference type="GO" id="GO:0055085">
    <property type="term" value="P:transmembrane transport"/>
    <property type="evidence" value="ECO:0007669"/>
    <property type="project" value="InterPro"/>
</dbReference>
<feature type="transmembrane region" description="Helical" evidence="8">
    <location>
        <begin position="229"/>
        <end position="256"/>
    </location>
</feature>
<comment type="caution">
    <text evidence="11">The sequence shown here is derived from an EMBL/GenBank/DDBJ whole genome shotgun (WGS) entry which is preliminary data.</text>
</comment>
<dbReference type="AlphaFoldDB" id="A0A8J3PNU5"/>
<evidence type="ECO:0000256" key="1">
    <source>
        <dbReference type="ARBA" id="ARBA00004651"/>
    </source>
</evidence>
<reference evidence="11" key="1">
    <citation type="submission" date="2021-01" db="EMBL/GenBank/DDBJ databases">
        <title>Whole genome shotgun sequence of Planosporangium flavigriseum NBRC 105377.</title>
        <authorList>
            <person name="Komaki H."/>
            <person name="Tamura T."/>
        </authorList>
    </citation>
    <scope>NUCLEOTIDE SEQUENCE</scope>
    <source>
        <strain evidence="11">NBRC 105377</strain>
    </source>
</reference>
<protein>
    <submittedName>
        <fullName evidence="11">ABC transporter permease</fullName>
    </submittedName>
</protein>